<evidence type="ECO:0000313" key="2">
    <source>
        <dbReference type="EMBL" id="CAL0315684.1"/>
    </source>
</evidence>
<feature type="region of interest" description="Disordered" evidence="1">
    <location>
        <begin position="1"/>
        <end position="38"/>
    </location>
</feature>
<evidence type="ECO:0000313" key="3">
    <source>
        <dbReference type="Proteomes" id="UP001497480"/>
    </source>
</evidence>
<dbReference type="PANTHER" id="PTHR34367:SF1">
    <property type="entry name" value="OS04G0528600 PROTEIN"/>
    <property type="match status" value="1"/>
</dbReference>
<sequence length="91" mass="9886">MEDQESSGSNSFIATSNGQNHWRNISSSSEPNSADSTDCWTSRLYSREDLEVGSDMKTLSSKRRECDHQHSNGIGLGRLGSKGVFIAASST</sequence>
<dbReference type="AlphaFoldDB" id="A0AAV1X1V6"/>
<reference evidence="2 3" key="1">
    <citation type="submission" date="2024-03" db="EMBL/GenBank/DDBJ databases">
        <authorList>
            <person name="Martinez-Hernandez J."/>
        </authorList>
    </citation>
    <scope>NUCLEOTIDE SEQUENCE [LARGE SCALE GENOMIC DNA]</scope>
</reference>
<dbReference type="InterPro" id="IPR040412">
    <property type="entry name" value="At1g65710-like"/>
</dbReference>
<protein>
    <submittedName>
        <fullName evidence="2">Uncharacterized protein</fullName>
    </submittedName>
</protein>
<dbReference type="PANTHER" id="PTHR34367">
    <property type="entry name" value="OS02G0734667 PROTEIN"/>
    <property type="match status" value="1"/>
</dbReference>
<dbReference type="Proteomes" id="UP001497480">
    <property type="component" value="Unassembled WGS sequence"/>
</dbReference>
<accession>A0AAV1X1V6</accession>
<evidence type="ECO:0000256" key="1">
    <source>
        <dbReference type="SAM" id="MobiDB-lite"/>
    </source>
</evidence>
<name>A0AAV1X1V6_LUPLU</name>
<proteinExistence type="predicted"/>
<organism evidence="2 3">
    <name type="scientific">Lupinus luteus</name>
    <name type="common">European yellow lupine</name>
    <dbReference type="NCBI Taxonomy" id="3873"/>
    <lineage>
        <taxon>Eukaryota</taxon>
        <taxon>Viridiplantae</taxon>
        <taxon>Streptophyta</taxon>
        <taxon>Embryophyta</taxon>
        <taxon>Tracheophyta</taxon>
        <taxon>Spermatophyta</taxon>
        <taxon>Magnoliopsida</taxon>
        <taxon>eudicotyledons</taxon>
        <taxon>Gunneridae</taxon>
        <taxon>Pentapetalae</taxon>
        <taxon>rosids</taxon>
        <taxon>fabids</taxon>
        <taxon>Fabales</taxon>
        <taxon>Fabaceae</taxon>
        <taxon>Papilionoideae</taxon>
        <taxon>50 kb inversion clade</taxon>
        <taxon>genistoids sensu lato</taxon>
        <taxon>core genistoids</taxon>
        <taxon>Genisteae</taxon>
        <taxon>Lupinus</taxon>
    </lineage>
</organism>
<comment type="caution">
    <text evidence="2">The sequence shown here is derived from an EMBL/GenBank/DDBJ whole genome shotgun (WGS) entry which is preliminary data.</text>
</comment>
<dbReference type="EMBL" id="CAXHTB010000011">
    <property type="protein sequence ID" value="CAL0315684.1"/>
    <property type="molecule type" value="Genomic_DNA"/>
</dbReference>
<gene>
    <name evidence="2" type="ORF">LLUT_LOCUS16744</name>
</gene>
<keyword evidence="3" id="KW-1185">Reference proteome</keyword>